<protein>
    <submittedName>
        <fullName evidence="2">Uncharacterized protein</fullName>
    </submittedName>
</protein>
<keyword evidence="1" id="KW-0472">Membrane</keyword>
<feature type="transmembrane region" description="Helical" evidence="1">
    <location>
        <begin position="6"/>
        <end position="25"/>
    </location>
</feature>
<name>A0A0R2A426_9LACO</name>
<organism evidence="2 3">
    <name type="scientific">Paucilactobacillus vaccinostercus DSM 20634</name>
    <dbReference type="NCBI Taxonomy" id="1423813"/>
    <lineage>
        <taxon>Bacteria</taxon>
        <taxon>Bacillati</taxon>
        <taxon>Bacillota</taxon>
        <taxon>Bacilli</taxon>
        <taxon>Lactobacillales</taxon>
        <taxon>Lactobacillaceae</taxon>
        <taxon>Paucilactobacillus</taxon>
    </lineage>
</organism>
<dbReference type="RefSeq" id="WP_057778341.1">
    <property type="nucleotide sequence ID" value="NZ_AYYY01000021.1"/>
</dbReference>
<dbReference type="Proteomes" id="UP000051733">
    <property type="component" value="Unassembled WGS sequence"/>
</dbReference>
<dbReference type="AlphaFoldDB" id="A0A0R2A426"/>
<gene>
    <name evidence="2" type="ORF">FC26_GL001341</name>
</gene>
<evidence type="ECO:0000256" key="1">
    <source>
        <dbReference type="SAM" id="Phobius"/>
    </source>
</evidence>
<sequence length="156" mass="17386">MHKKRWTIVGIIVVIILLVVGGTYWNMSHSVAKKVPGNTYRYQSVSKDKALYITFAQSGDQVVVNQNKSTALKAATNSSDFNSEYQTQSKDATWTYKADGGTLTLAETSKDNKVSQWQYNKILATSKKFTSHSFTYQIADAGQGQVKSKTVFEKVN</sequence>
<dbReference type="EMBL" id="AYYY01000021">
    <property type="protein sequence ID" value="KRM61773.1"/>
    <property type="molecule type" value="Genomic_DNA"/>
</dbReference>
<evidence type="ECO:0000313" key="3">
    <source>
        <dbReference type="Proteomes" id="UP000051733"/>
    </source>
</evidence>
<evidence type="ECO:0000313" key="2">
    <source>
        <dbReference type="EMBL" id="KRM61773.1"/>
    </source>
</evidence>
<proteinExistence type="predicted"/>
<dbReference type="OrthoDB" id="2219632at2"/>
<accession>A0A0R2A426</accession>
<dbReference type="STRING" id="1423813.FC26_GL001341"/>
<reference evidence="2 3" key="1">
    <citation type="journal article" date="2015" name="Genome Announc.">
        <title>Expanding the biotechnology potential of lactobacilli through comparative genomics of 213 strains and associated genera.</title>
        <authorList>
            <person name="Sun Z."/>
            <person name="Harris H.M."/>
            <person name="McCann A."/>
            <person name="Guo C."/>
            <person name="Argimon S."/>
            <person name="Zhang W."/>
            <person name="Yang X."/>
            <person name="Jeffery I.B."/>
            <person name="Cooney J.C."/>
            <person name="Kagawa T.F."/>
            <person name="Liu W."/>
            <person name="Song Y."/>
            <person name="Salvetti E."/>
            <person name="Wrobel A."/>
            <person name="Rasinkangas P."/>
            <person name="Parkhill J."/>
            <person name="Rea M.C."/>
            <person name="O'Sullivan O."/>
            <person name="Ritari J."/>
            <person name="Douillard F.P."/>
            <person name="Paul Ross R."/>
            <person name="Yang R."/>
            <person name="Briner A.E."/>
            <person name="Felis G.E."/>
            <person name="de Vos W.M."/>
            <person name="Barrangou R."/>
            <person name="Klaenhammer T.R."/>
            <person name="Caufield P.W."/>
            <person name="Cui Y."/>
            <person name="Zhang H."/>
            <person name="O'Toole P.W."/>
        </authorList>
    </citation>
    <scope>NUCLEOTIDE SEQUENCE [LARGE SCALE GENOMIC DNA]</scope>
    <source>
        <strain evidence="2 3">DSM 20634</strain>
    </source>
</reference>
<keyword evidence="3" id="KW-1185">Reference proteome</keyword>
<keyword evidence="1" id="KW-1133">Transmembrane helix</keyword>
<keyword evidence="1" id="KW-0812">Transmembrane</keyword>
<dbReference type="PATRIC" id="fig|1423813.3.peg.1364"/>
<comment type="caution">
    <text evidence="2">The sequence shown here is derived from an EMBL/GenBank/DDBJ whole genome shotgun (WGS) entry which is preliminary data.</text>
</comment>